<dbReference type="PROSITE" id="PS51186">
    <property type="entry name" value="GNAT"/>
    <property type="match status" value="1"/>
</dbReference>
<reference evidence="2 3" key="1">
    <citation type="submission" date="2020-03" db="EMBL/GenBank/DDBJ databases">
        <title>Assessment of the enzymatic potential of alkaline-tolerant lipase obtained from Bacillus luteus H11 (technogenic soil) for the bioremediation of saline soils contaminated with petroleum substances.</title>
        <authorList>
            <person name="Kalwasinska A."/>
        </authorList>
    </citation>
    <scope>NUCLEOTIDE SEQUENCE [LARGE SCALE GENOMIC DNA]</scope>
    <source>
        <strain evidence="2 3">H11</strain>
    </source>
</reference>
<comment type="caution">
    <text evidence="2">The sequence shown here is derived from an EMBL/GenBank/DDBJ whole genome shotgun (WGS) entry which is preliminary data.</text>
</comment>
<proteinExistence type="predicted"/>
<dbReference type="InterPro" id="IPR000182">
    <property type="entry name" value="GNAT_dom"/>
</dbReference>
<dbReference type="Gene3D" id="3.40.630.30">
    <property type="match status" value="1"/>
</dbReference>
<gene>
    <name evidence="2" type="ORF">HCN83_01035</name>
</gene>
<dbReference type="PANTHER" id="PTHR43415:SF3">
    <property type="entry name" value="GNAT-FAMILY ACETYLTRANSFERASE"/>
    <property type="match status" value="1"/>
</dbReference>
<dbReference type="CDD" id="cd04301">
    <property type="entry name" value="NAT_SF"/>
    <property type="match status" value="1"/>
</dbReference>
<keyword evidence="3" id="KW-1185">Reference proteome</keyword>
<dbReference type="InterPro" id="IPR016181">
    <property type="entry name" value="Acyl_CoA_acyltransferase"/>
</dbReference>
<dbReference type="PANTHER" id="PTHR43415">
    <property type="entry name" value="SPERMIDINE N(1)-ACETYLTRANSFERASE"/>
    <property type="match status" value="1"/>
</dbReference>
<dbReference type="SUPFAM" id="SSF55729">
    <property type="entry name" value="Acyl-CoA N-acyltransferases (Nat)"/>
    <property type="match status" value="1"/>
</dbReference>
<dbReference type="Pfam" id="PF13302">
    <property type="entry name" value="Acetyltransf_3"/>
    <property type="match status" value="1"/>
</dbReference>
<dbReference type="EMBL" id="JAATHJ010000001">
    <property type="protein sequence ID" value="NJP36164.1"/>
    <property type="molecule type" value="Genomic_DNA"/>
</dbReference>
<dbReference type="AlphaFoldDB" id="A0A969PNQ3"/>
<evidence type="ECO:0000313" key="2">
    <source>
        <dbReference type="EMBL" id="NJP36164.1"/>
    </source>
</evidence>
<name>A0A969PNQ3_9BACI</name>
<feature type="domain" description="N-acetyltransferase" evidence="1">
    <location>
        <begin position="25"/>
        <end position="174"/>
    </location>
</feature>
<accession>A0A969PNQ3</accession>
<dbReference type="Proteomes" id="UP000752012">
    <property type="component" value="Unassembled WGS sequence"/>
</dbReference>
<sequence length="179" mass="20990">MEQPPELRGERVLLRQPVKQDHADYMRVDFDPEMLHMYGEDRHRRLLKTEADAAAFLEAISRHPHEWCVEYEGRLIGQARLTVRWEDEKARFAIGLFDPSVWGKGLGTEITKLVLGYAFETLQLHRVELKVLAYNTRAIRCYEKSGFIKEGIEREGALVEGTFHDDIRMSILRKEYEDQ</sequence>
<protein>
    <submittedName>
        <fullName evidence="2">GNAT family N-acetyltransferase</fullName>
    </submittedName>
</protein>
<evidence type="ECO:0000313" key="3">
    <source>
        <dbReference type="Proteomes" id="UP000752012"/>
    </source>
</evidence>
<dbReference type="GO" id="GO:0016747">
    <property type="term" value="F:acyltransferase activity, transferring groups other than amino-acyl groups"/>
    <property type="evidence" value="ECO:0007669"/>
    <property type="project" value="InterPro"/>
</dbReference>
<organism evidence="2 3">
    <name type="scientific">Alkalicoccus luteus</name>
    <dbReference type="NCBI Taxonomy" id="1237094"/>
    <lineage>
        <taxon>Bacteria</taxon>
        <taxon>Bacillati</taxon>
        <taxon>Bacillota</taxon>
        <taxon>Bacilli</taxon>
        <taxon>Bacillales</taxon>
        <taxon>Bacillaceae</taxon>
        <taxon>Alkalicoccus</taxon>
    </lineage>
</organism>
<evidence type="ECO:0000259" key="1">
    <source>
        <dbReference type="PROSITE" id="PS51186"/>
    </source>
</evidence>
<dbReference type="RefSeq" id="WP_168004439.1">
    <property type="nucleotide sequence ID" value="NZ_JAATHJ010000001.1"/>
</dbReference>